<dbReference type="HOGENOM" id="CLU_159856_0_0_9"/>
<keyword evidence="4" id="KW-1185">Reference proteome</keyword>
<organism evidence="3 4">
    <name type="scientific">Desulfofarcimen acetoxidans (strain ATCC 49208 / DSM 771 / KCTC 5769 / VKM B-1644 / 5575)</name>
    <name type="common">Desulfotomaculum acetoxidans</name>
    <dbReference type="NCBI Taxonomy" id="485916"/>
    <lineage>
        <taxon>Bacteria</taxon>
        <taxon>Bacillati</taxon>
        <taxon>Bacillota</taxon>
        <taxon>Clostridia</taxon>
        <taxon>Eubacteriales</taxon>
        <taxon>Peptococcaceae</taxon>
        <taxon>Desulfofarcimen</taxon>
    </lineage>
</organism>
<evidence type="ECO:0000256" key="1">
    <source>
        <dbReference type="SAM" id="Phobius"/>
    </source>
</evidence>
<feature type="signal peptide" evidence="2">
    <location>
        <begin position="1"/>
        <end position="46"/>
    </location>
</feature>
<dbReference type="AlphaFoldDB" id="C8VWK0"/>
<dbReference type="KEGG" id="dae:Dtox_3654"/>
<dbReference type="STRING" id="485916.Dtox_3654"/>
<accession>C8VWK0</accession>
<keyword evidence="2" id="KW-0732">Signal</keyword>
<evidence type="ECO:0000256" key="2">
    <source>
        <dbReference type="SAM" id="SignalP"/>
    </source>
</evidence>
<dbReference type="Proteomes" id="UP000002217">
    <property type="component" value="Chromosome"/>
</dbReference>
<evidence type="ECO:0000313" key="3">
    <source>
        <dbReference type="EMBL" id="ACV64364.1"/>
    </source>
</evidence>
<evidence type="ECO:0000313" key="4">
    <source>
        <dbReference type="Proteomes" id="UP000002217"/>
    </source>
</evidence>
<feature type="chain" id="PRO_5039047024" evidence="2">
    <location>
        <begin position="47"/>
        <end position="85"/>
    </location>
</feature>
<dbReference type="RefSeq" id="WP_015759051.1">
    <property type="nucleotide sequence ID" value="NC_013216.1"/>
</dbReference>
<gene>
    <name evidence="3" type="ordered locus">Dtox_3654</name>
</gene>
<protein>
    <submittedName>
        <fullName evidence="3">Uncharacterized protein</fullName>
    </submittedName>
</protein>
<sequence length="85" mass="8962">MTITVFYVRPQRKCNSKVIMTPEKGCKLQLFCASAFMAISTFPAHASTGAIGKAALSTFGTGGPGIVIVQMMLIACVGWLSGYIA</sequence>
<name>C8VWK0_DESAS</name>
<keyword evidence="1" id="KW-0812">Transmembrane</keyword>
<dbReference type="EMBL" id="CP001720">
    <property type="protein sequence ID" value="ACV64364.1"/>
    <property type="molecule type" value="Genomic_DNA"/>
</dbReference>
<reference evidence="3 4" key="1">
    <citation type="journal article" date="2009" name="Stand. Genomic Sci.">
        <title>Complete genome sequence of Desulfotomaculum acetoxidans type strain (5575).</title>
        <authorList>
            <person name="Spring S."/>
            <person name="Lapidus A."/>
            <person name="Schroder M."/>
            <person name="Gleim D."/>
            <person name="Sims D."/>
            <person name="Meincke L."/>
            <person name="Glavina Del Rio T."/>
            <person name="Tice H."/>
            <person name="Copeland A."/>
            <person name="Cheng J.F."/>
            <person name="Lucas S."/>
            <person name="Chen F."/>
            <person name="Nolan M."/>
            <person name="Bruce D."/>
            <person name="Goodwin L."/>
            <person name="Pitluck S."/>
            <person name="Ivanova N."/>
            <person name="Mavromatis K."/>
            <person name="Mikhailova N."/>
            <person name="Pati A."/>
            <person name="Chen A."/>
            <person name="Palaniappan K."/>
            <person name="Land M."/>
            <person name="Hauser L."/>
            <person name="Chang Y.J."/>
            <person name="Jeffries C.D."/>
            <person name="Chain P."/>
            <person name="Saunders E."/>
            <person name="Brettin T."/>
            <person name="Detter J.C."/>
            <person name="Goker M."/>
            <person name="Bristow J."/>
            <person name="Eisen J.A."/>
            <person name="Markowitz V."/>
            <person name="Hugenholtz P."/>
            <person name="Kyrpides N.C."/>
            <person name="Klenk H.P."/>
            <person name="Han C."/>
        </authorList>
    </citation>
    <scope>NUCLEOTIDE SEQUENCE [LARGE SCALE GENOMIC DNA]</scope>
    <source>
        <strain evidence="4">ATCC 49208 / DSM 771 / VKM B-1644</strain>
    </source>
</reference>
<feature type="transmembrane region" description="Helical" evidence="1">
    <location>
        <begin position="62"/>
        <end position="84"/>
    </location>
</feature>
<proteinExistence type="predicted"/>
<keyword evidence="1" id="KW-0472">Membrane</keyword>
<keyword evidence="1" id="KW-1133">Transmembrane helix</keyword>